<proteinExistence type="predicted"/>
<name>A0AAE0B0U4_9ROSI</name>
<dbReference type="InterPro" id="IPR006852">
    <property type="entry name" value="TOD1_MUCI70"/>
</dbReference>
<keyword evidence="1" id="KW-0472">Membrane</keyword>
<keyword evidence="1" id="KW-0812">Transmembrane</keyword>
<dbReference type="EMBL" id="JANJYJ010000002">
    <property type="protein sequence ID" value="KAK3227159.1"/>
    <property type="molecule type" value="Genomic_DNA"/>
</dbReference>
<evidence type="ECO:0000313" key="3">
    <source>
        <dbReference type="EMBL" id="KAK3227159.1"/>
    </source>
</evidence>
<dbReference type="Proteomes" id="UP001281410">
    <property type="component" value="Unassembled WGS sequence"/>
</dbReference>
<protein>
    <recommendedName>
        <fullName evidence="2">TOD1/MUCI70 glycosyltransferase-like domain-containing protein</fullName>
    </recommendedName>
</protein>
<gene>
    <name evidence="3" type="ORF">Dsin_007021</name>
</gene>
<dbReference type="PANTHER" id="PTHR12956">
    <property type="entry name" value="ALKALINE CERAMIDASE-RELATED"/>
    <property type="match status" value="1"/>
</dbReference>
<dbReference type="AlphaFoldDB" id="A0AAE0B0U4"/>
<reference evidence="3" key="1">
    <citation type="journal article" date="2023" name="Plant J.">
        <title>Genome sequences and population genomics provide insights into the demographic history, inbreeding, and mutation load of two 'living fossil' tree species of Dipteronia.</title>
        <authorList>
            <person name="Feng Y."/>
            <person name="Comes H.P."/>
            <person name="Chen J."/>
            <person name="Zhu S."/>
            <person name="Lu R."/>
            <person name="Zhang X."/>
            <person name="Li P."/>
            <person name="Qiu J."/>
            <person name="Olsen K.M."/>
            <person name="Qiu Y."/>
        </authorList>
    </citation>
    <scope>NUCLEOTIDE SEQUENCE</scope>
    <source>
        <strain evidence="3">NBL</strain>
    </source>
</reference>
<comment type="caution">
    <text evidence="3">The sequence shown here is derived from an EMBL/GenBank/DDBJ whole genome shotgun (WGS) entry which is preliminary data.</text>
</comment>
<keyword evidence="1" id="KW-1133">Transmembrane helix</keyword>
<evidence type="ECO:0000313" key="4">
    <source>
        <dbReference type="Proteomes" id="UP001281410"/>
    </source>
</evidence>
<dbReference type="InterPro" id="IPR048354">
    <property type="entry name" value="TOD1_MUCI70_glycTrfase_dom"/>
</dbReference>
<feature type="transmembrane region" description="Helical" evidence="1">
    <location>
        <begin position="75"/>
        <end position="95"/>
    </location>
</feature>
<feature type="domain" description="TOD1/MUCI70 glycosyltransferase-like" evidence="2">
    <location>
        <begin position="149"/>
        <end position="467"/>
    </location>
</feature>
<organism evidence="3 4">
    <name type="scientific">Dipteronia sinensis</name>
    <dbReference type="NCBI Taxonomy" id="43782"/>
    <lineage>
        <taxon>Eukaryota</taxon>
        <taxon>Viridiplantae</taxon>
        <taxon>Streptophyta</taxon>
        <taxon>Embryophyta</taxon>
        <taxon>Tracheophyta</taxon>
        <taxon>Spermatophyta</taxon>
        <taxon>Magnoliopsida</taxon>
        <taxon>eudicotyledons</taxon>
        <taxon>Gunneridae</taxon>
        <taxon>Pentapetalae</taxon>
        <taxon>rosids</taxon>
        <taxon>malvids</taxon>
        <taxon>Sapindales</taxon>
        <taxon>Sapindaceae</taxon>
        <taxon>Hippocastanoideae</taxon>
        <taxon>Acereae</taxon>
        <taxon>Dipteronia</taxon>
    </lineage>
</organism>
<accession>A0AAE0B0U4</accession>
<sequence length="475" mass="55029">MRLLDSENLKSSHQTSCFIAKILDQETNNTMTFVKQNSELLPERIGGPGSIFDSPGYFRVASRGRRFRRFIKMKFSHSVFVLAALVLIYFAPYGFKAFFHVTQEAQQESSNVVKPPEYRSCKIDFLESVNDLVEPKDFTDFRNFTQFSLDYIDKEDVSFGTNMYKPRFGGHQTLQEREKSFYAKDHTLHCGFVNAPGFSSTGFDLDEKDKTFMSTCKIVVYSAIFGSFDFLRKPAKNKISDFSLKNICFVLFVDEKSLSTLSTEGNNPDDGGYIDLWRIVIVRNLPFDNMPKNPKVAKFLGHRLFPSARYSIWIDSKVRLEADPMLMIERFLWRTGSEYAISNHYVRHCVWEEAARNLFLKKVTATAVDEQLKMYQSDGLTKFNPSNPNNLLPSYNPESCLIIRAHTPMSNLYSCVWFNEVVRFTNRDQLSYAYAYVKLRRMNPNSPLYLYMFKDCERRSMAKPLGHRLPHAVVI</sequence>
<dbReference type="PANTHER" id="PTHR12956:SF27">
    <property type="entry name" value="TRANSMEMBRANE PROTEIN"/>
    <property type="match status" value="1"/>
</dbReference>
<keyword evidence="4" id="KW-1185">Reference proteome</keyword>
<evidence type="ECO:0000256" key="1">
    <source>
        <dbReference type="SAM" id="Phobius"/>
    </source>
</evidence>
<evidence type="ECO:0000259" key="2">
    <source>
        <dbReference type="Pfam" id="PF04765"/>
    </source>
</evidence>
<dbReference type="Pfam" id="PF04765">
    <property type="entry name" value="TOD1_MUCI70"/>
    <property type="match status" value="1"/>
</dbReference>